<evidence type="ECO:0000259" key="1">
    <source>
        <dbReference type="Pfam" id="PF08454"/>
    </source>
</evidence>
<feature type="non-terminal residue" evidence="2">
    <location>
        <position position="873"/>
    </location>
</feature>
<dbReference type="Proteomes" id="UP001190700">
    <property type="component" value="Unassembled WGS sequence"/>
</dbReference>
<dbReference type="EMBL" id="LGRX02002644">
    <property type="protein sequence ID" value="KAK3283817.1"/>
    <property type="molecule type" value="Genomic_DNA"/>
</dbReference>
<comment type="caution">
    <text evidence="2">The sequence shown here is derived from an EMBL/GenBank/DDBJ whole genome shotgun (WGS) entry which is preliminary data.</text>
</comment>
<organism evidence="2 3">
    <name type="scientific">Cymbomonas tetramitiformis</name>
    <dbReference type="NCBI Taxonomy" id="36881"/>
    <lineage>
        <taxon>Eukaryota</taxon>
        <taxon>Viridiplantae</taxon>
        <taxon>Chlorophyta</taxon>
        <taxon>Pyramimonadophyceae</taxon>
        <taxon>Pyramimonadales</taxon>
        <taxon>Pyramimonadaceae</taxon>
        <taxon>Cymbomonas</taxon>
    </lineage>
</organism>
<dbReference type="AlphaFoldDB" id="A0AAE0LG05"/>
<dbReference type="InterPro" id="IPR013662">
    <property type="entry name" value="RIH_assoc-dom"/>
</dbReference>
<sequence length="873" mass="96313">MGRCNGPLPCPRLAFLAGPMALPPAPLFLTAAYVDAEDCVHVLHNDAGAWRLWHDDSFMDIWGAAKVGEKEGPKGSEHTPNKADGFSAQDCLLGNFCYDIQQAVEQALVDGVVQVHLALYLEQAVLPCLQELLPVSLGLGPAVEEAVARVAPTIGVWVDKLCLALMAASKRGSDLPSEPMASLLAAADAALSVFSGGEEGRWRCSTLRSHNIQTLLSEISENMDDDSATGDLSTSADGAQRLLHLACLESWGLFKQDFESTLEVLDRRQGVGRGMWLHASLLMRHSQELLFDAEDQNKRQRRLAVSGHNLKHRMRRKKSLITPRSEEGDLELNRGRASMLLEGSRQLQFYHADPVNFIVVMLESCSNLPERLQVTALQVLRCGIYAEEPTHLTRLVPEEHIAVNAQRFLVGQRPVKLAVTSEMQERCHQWVQLHYAAAGVPFVAVKSLSSPFEQVRAAGRKLLIALLEGGNLRVLDLLYEVLTRQDRVSMQHQLEFFGSIRNQVRGLHQVADGYWRSVQASAQDLAEVNPAEAQLYISQVKGGCELLRLLQLLTEGHHTNMQNLLRNQTHASVSYDIVTELVDLVEHLQPMVGDGLECGSYHVALLMLQGIHTLTELLQGPCVENAQLVRGGNLLRSLDTLLAGTSLSRLCRQDGGARDELPFFRLVAAHLEELDLWGANVTGAVLGCCLHTSALVLVKSIVEGCGDETDVAKSLLHKFSMATTVNTMYSLYDIFEMVNDAKHAEELPPGLQALIRWEDNCPKVAKWAEKSKVMAGYSPVDPLLISPDDPPTTVPRLSLRSLNFLLHTACYVHISLVRYIMQLDVEGGQAARALELLASSNPAVYNFYQAQVACVEIVFLNDVQKVYFPIPEM</sequence>
<dbReference type="GO" id="GO:0006816">
    <property type="term" value="P:calcium ion transport"/>
    <property type="evidence" value="ECO:0007669"/>
    <property type="project" value="InterPro"/>
</dbReference>
<feature type="domain" description="RyR/IP3R Homology associated" evidence="1">
    <location>
        <begin position="540"/>
        <end position="638"/>
    </location>
</feature>
<evidence type="ECO:0000313" key="2">
    <source>
        <dbReference type="EMBL" id="KAK3283817.1"/>
    </source>
</evidence>
<gene>
    <name evidence="2" type="ORF">CYMTET_8503</name>
</gene>
<dbReference type="Pfam" id="PF08454">
    <property type="entry name" value="RIH_assoc"/>
    <property type="match status" value="1"/>
</dbReference>
<protein>
    <recommendedName>
        <fullName evidence="1">RyR/IP3R Homology associated domain-containing protein</fullName>
    </recommendedName>
</protein>
<name>A0AAE0LG05_9CHLO</name>
<keyword evidence="3" id="KW-1185">Reference proteome</keyword>
<reference evidence="2 3" key="1">
    <citation type="journal article" date="2015" name="Genome Biol. Evol.">
        <title>Comparative Genomics of a Bacterivorous Green Alga Reveals Evolutionary Causalities and Consequences of Phago-Mixotrophic Mode of Nutrition.</title>
        <authorList>
            <person name="Burns J.A."/>
            <person name="Paasch A."/>
            <person name="Narechania A."/>
            <person name="Kim E."/>
        </authorList>
    </citation>
    <scope>NUCLEOTIDE SEQUENCE [LARGE SCALE GENOMIC DNA]</scope>
    <source>
        <strain evidence="2 3">PLY_AMNH</strain>
    </source>
</reference>
<proteinExistence type="predicted"/>
<evidence type="ECO:0000313" key="3">
    <source>
        <dbReference type="Proteomes" id="UP001190700"/>
    </source>
</evidence>
<accession>A0AAE0LG05</accession>
<dbReference type="PANTHER" id="PTHR13715">
    <property type="entry name" value="RYANODINE RECEPTOR AND IP3 RECEPTOR"/>
    <property type="match status" value="1"/>
</dbReference>
<dbReference type="PANTHER" id="PTHR13715:SF99">
    <property type="entry name" value="INOSITOL 1,4,5-TRISPHOSPHATE RECEPTOR-LIKE PROTEIN A"/>
    <property type="match status" value="1"/>
</dbReference>
<dbReference type="InterPro" id="IPR015925">
    <property type="entry name" value="Ryanodine_IP3_receptor"/>
</dbReference>